<dbReference type="RefSeq" id="XP_001268935.1">
    <property type="nucleotide sequence ID" value="XM_001268934.1"/>
</dbReference>
<dbReference type="OrthoDB" id="2993351at2759"/>
<sequence>MEEMGISLSDMRGYAEAMAETLAVMHWASRVDANDVEFVLVRPDAGQGQLENILGEGACAVDARFRPCAGR</sequence>
<dbReference type="Proteomes" id="UP000006701">
    <property type="component" value="Unassembled WGS sequence"/>
</dbReference>
<gene>
    <name evidence="1" type="ORF">ACLA_022230</name>
</gene>
<dbReference type="GeneID" id="4700873"/>
<name>A1CPD8_ASPCL</name>
<dbReference type="AlphaFoldDB" id="A1CPD8"/>
<reference evidence="1 2" key="1">
    <citation type="journal article" date="2008" name="PLoS Genet.">
        <title>Genomic islands in the pathogenic filamentous fungus Aspergillus fumigatus.</title>
        <authorList>
            <person name="Fedorova N.D."/>
            <person name="Khaldi N."/>
            <person name="Joardar V.S."/>
            <person name="Maiti R."/>
            <person name="Amedeo P."/>
            <person name="Anderson M.J."/>
            <person name="Crabtree J."/>
            <person name="Silva J.C."/>
            <person name="Badger J.H."/>
            <person name="Albarraq A."/>
            <person name="Angiuoli S."/>
            <person name="Bussey H."/>
            <person name="Bowyer P."/>
            <person name="Cotty P.J."/>
            <person name="Dyer P.S."/>
            <person name="Egan A."/>
            <person name="Galens K."/>
            <person name="Fraser-Liggett C.M."/>
            <person name="Haas B.J."/>
            <person name="Inman J.M."/>
            <person name="Kent R."/>
            <person name="Lemieux S."/>
            <person name="Malavazi I."/>
            <person name="Orvis J."/>
            <person name="Roemer T."/>
            <person name="Ronning C.M."/>
            <person name="Sundaram J.P."/>
            <person name="Sutton G."/>
            <person name="Turner G."/>
            <person name="Venter J.C."/>
            <person name="White O.R."/>
            <person name="Whitty B.R."/>
            <person name="Youngman P."/>
            <person name="Wolfe K.H."/>
            <person name="Goldman G.H."/>
            <person name="Wortman J.R."/>
            <person name="Jiang B."/>
            <person name="Denning D.W."/>
            <person name="Nierman W.C."/>
        </authorList>
    </citation>
    <scope>NUCLEOTIDE SEQUENCE [LARGE SCALE GENOMIC DNA]</scope>
    <source>
        <strain evidence="2">ATCC 1007 / CBS 513.65 / DSM 816 / NCTC 3887 / NRRL 1</strain>
    </source>
</reference>
<evidence type="ECO:0000313" key="1">
    <source>
        <dbReference type="EMBL" id="EAW07509.1"/>
    </source>
</evidence>
<keyword evidence="2" id="KW-1185">Reference proteome</keyword>
<proteinExistence type="predicted"/>
<dbReference type="KEGG" id="act:ACLA_022230"/>
<dbReference type="HOGENOM" id="CLU_2739558_0_0_1"/>
<evidence type="ECO:0000313" key="2">
    <source>
        <dbReference type="Proteomes" id="UP000006701"/>
    </source>
</evidence>
<protein>
    <recommendedName>
        <fullName evidence="3">DUF3669 domain-containing protein</fullName>
    </recommendedName>
</protein>
<dbReference type="EMBL" id="DS027059">
    <property type="protein sequence ID" value="EAW07509.1"/>
    <property type="molecule type" value="Genomic_DNA"/>
</dbReference>
<evidence type="ECO:0008006" key="3">
    <source>
        <dbReference type="Google" id="ProtNLM"/>
    </source>
</evidence>
<dbReference type="VEuPathDB" id="FungiDB:ACLA_022230"/>
<accession>A1CPD8</accession>
<organism evidence="1 2">
    <name type="scientific">Aspergillus clavatus (strain ATCC 1007 / CBS 513.65 / DSM 816 / NCTC 3887 / NRRL 1 / QM 1276 / 107)</name>
    <dbReference type="NCBI Taxonomy" id="344612"/>
    <lineage>
        <taxon>Eukaryota</taxon>
        <taxon>Fungi</taxon>
        <taxon>Dikarya</taxon>
        <taxon>Ascomycota</taxon>
        <taxon>Pezizomycotina</taxon>
        <taxon>Eurotiomycetes</taxon>
        <taxon>Eurotiomycetidae</taxon>
        <taxon>Eurotiales</taxon>
        <taxon>Aspergillaceae</taxon>
        <taxon>Aspergillus</taxon>
        <taxon>Aspergillus subgen. Fumigati</taxon>
    </lineage>
</organism>